<keyword evidence="8 9" id="KW-0472">Membrane</keyword>
<feature type="domain" description="FAD-binding FR-type" evidence="10">
    <location>
        <begin position="328"/>
        <end position="473"/>
    </location>
</feature>
<comment type="caution">
    <text evidence="11">The sequence shown here is derived from an EMBL/GenBank/DDBJ whole genome shotgun (WGS) entry which is preliminary data.</text>
</comment>
<evidence type="ECO:0000256" key="5">
    <source>
        <dbReference type="ARBA" id="ARBA00022989"/>
    </source>
</evidence>
<dbReference type="Pfam" id="PF01794">
    <property type="entry name" value="Ferric_reduct"/>
    <property type="match status" value="1"/>
</dbReference>
<dbReference type="EMBL" id="JAQQWK010000011">
    <property type="protein sequence ID" value="KAK8024036.1"/>
    <property type="molecule type" value="Genomic_DNA"/>
</dbReference>
<evidence type="ECO:0000256" key="7">
    <source>
        <dbReference type="ARBA" id="ARBA00023065"/>
    </source>
</evidence>
<dbReference type="InterPro" id="IPR039261">
    <property type="entry name" value="FNR_nucleotide-bd"/>
</dbReference>
<feature type="transmembrane region" description="Helical" evidence="9">
    <location>
        <begin position="221"/>
        <end position="239"/>
    </location>
</feature>
<organism evidence="11 12">
    <name type="scientific">Apiospora rasikravindrae</name>
    <dbReference type="NCBI Taxonomy" id="990691"/>
    <lineage>
        <taxon>Eukaryota</taxon>
        <taxon>Fungi</taxon>
        <taxon>Dikarya</taxon>
        <taxon>Ascomycota</taxon>
        <taxon>Pezizomycotina</taxon>
        <taxon>Sordariomycetes</taxon>
        <taxon>Xylariomycetidae</taxon>
        <taxon>Amphisphaeriales</taxon>
        <taxon>Apiosporaceae</taxon>
        <taxon>Apiospora</taxon>
    </lineage>
</organism>
<evidence type="ECO:0000256" key="3">
    <source>
        <dbReference type="ARBA" id="ARBA00022448"/>
    </source>
</evidence>
<dbReference type="SFLD" id="SFLDS00052">
    <property type="entry name" value="Ferric_Reductase_Domain"/>
    <property type="match status" value="1"/>
</dbReference>
<name>A0ABR1S373_9PEZI</name>
<sequence>MSIMRRRIAVPDLQTPGPILMMRDAAVATATENAGSNPTISPYHNGLTGVNQPVNMLFKDMLWWTLGILALIMLSIRLLAIAWTWLRQVSAMSSPGDKQAYWKASQWSWMPSLKNHLIYAPLWNKRHNREIRLSSAISIGTLPSRFHTILLGIYFTSNFVYMFVLNWNNTNKYSFCAELRGRSGTLAAVNMVPLIIMAGRNNPLIAMLCVSFDTYNLLHRWMGRMVVLETILHTIAWAIVQVADGGWESVGFKINHDSFIASGTCGTVALVILVILSLSPLRHAFYETFLNVHIVLALISFVCTWVHCATAEIPGGLPQLPWMVAIFLLWFADRFARMLRLVYYNWSKSGFTEATCSALPCEATRVTLFLPRHVEIRPGTHAYLRFRDVKPWENHPFSVAYVAHYPRSSPNSLEKDDIITREDIERGTTAVSFIIGAHTGFTRALFDKASLADGQEITMKAAMEGPYAGHHQLDSYGHAVMFCGSTGITHQLSYLKPIIDGYNEGTIATRRITLVWVIREFEALEWIRPWMNEILRMDNRRDILNMQVFVTRPKNPNQIQSPSSTVKVFSGRPNIMTIVKKEVEQQVGAMCVTVCGPGALADDVREAVRDVQNGRSVVDFVEESFTW</sequence>
<keyword evidence="3" id="KW-0813">Transport</keyword>
<comment type="subcellular location">
    <subcellularLocation>
        <location evidence="1">Membrane</location>
        <topology evidence="1">Multi-pass membrane protein</topology>
    </subcellularLocation>
</comment>
<evidence type="ECO:0000313" key="11">
    <source>
        <dbReference type="EMBL" id="KAK8024036.1"/>
    </source>
</evidence>
<evidence type="ECO:0000313" key="12">
    <source>
        <dbReference type="Proteomes" id="UP001444661"/>
    </source>
</evidence>
<keyword evidence="5 9" id="KW-1133">Transmembrane helix</keyword>
<dbReference type="InterPro" id="IPR013121">
    <property type="entry name" value="Fe_red_NAD-bd_6"/>
</dbReference>
<keyword evidence="7" id="KW-0406">Ion transport</keyword>
<dbReference type="CDD" id="cd06186">
    <property type="entry name" value="NOX_Duox_like_FAD_NADP"/>
    <property type="match status" value="1"/>
</dbReference>
<gene>
    <name evidence="11" type="ORF">PG993_012102</name>
</gene>
<feature type="transmembrane region" description="Helical" evidence="9">
    <location>
        <begin position="319"/>
        <end position="336"/>
    </location>
</feature>
<proteinExistence type="inferred from homology"/>
<evidence type="ECO:0000259" key="10">
    <source>
        <dbReference type="PROSITE" id="PS51384"/>
    </source>
</evidence>
<feature type="transmembrane region" description="Helical" evidence="9">
    <location>
        <begin position="259"/>
        <end position="278"/>
    </location>
</feature>
<dbReference type="SFLD" id="SFLDG01168">
    <property type="entry name" value="Ferric_reductase_subgroup_(FRE"/>
    <property type="match status" value="1"/>
</dbReference>
<dbReference type="SUPFAM" id="SSF52343">
    <property type="entry name" value="Ferredoxin reductase-like, C-terminal NADP-linked domain"/>
    <property type="match status" value="1"/>
</dbReference>
<evidence type="ECO:0000256" key="6">
    <source>
        <dbReference type="ARBA" id="ARBA00023002"/>
    </source>
</evidence>
<keyword evidence="6" id="KW-0560">Oxidoreductase</keyword>
<evidence type="ECO:0000256" key="4">
    <source>
        <dbReference type="ARBA" id="ARBA00022692"/>
    </source>
</evidence>
<evidence type="ECO:0000256" key="9">
    <source>
        <dbReference type="SAM" id="Phobius"/>
    </source>
</evidence>
<dbReference type="Pfam" id="PF08030">
    <property type="entry name" value="NAD_binding_6"/>
    <property type="match status" value="1"/>
</dbReference>
<keyword evidence="12" id="KW-1185">Reference proteome</keyword>
<protein>
    <submittedName>
        <fullName evidence="11">Ferric reductase like transmembrane component</fullName>
    </submittedName>
</protein>
<feature type="transmembrane region" description="Helical" evidence="9">
    <location>
        <begin position="290"/>
        <end position="307"/>
    </location>
</feature>
<reference evidence="11 12" key="1">
    <citation type="submission" date="2023-01" db="EMBL/GenBank/DDBJ databases">
        <title>Analysis of 21 Apiospora genomes using comparative genomics revels a genus with tremendous synthesis potential of carbohydrate active enzymes and secondary metabolites.</title>
        <authorList>
            <person name="Sorensen T."/>
        </authorList>
    </citation>
    <scope>NUCLEOTIDE SEQUENCE [LARGE SCALE GENOMIC DNA]</scope>
    <source>
        <strain evidence="11 12">CBS 33761</strain>
    </source>
</reference>
<dbReference type="InterPro" id="IPR051410">
    <property type="entry name" value="Ferric/Cupric_Reductase"/>
</dbReference>
<comment type="similarity">
    <text evidence="2">Belongs to the ferric reductase (FRE) family.</text>
</comment>
<dbReference type="Proteomes" id="UP001444661">
    <property type="component" value="Unassembled WGS sequence"/>
</dbReference>
<evidence type="ECO:0000256" key="8">
    <source>
        <dbReference type="ARBA" id="ARBA00023136"/>
    </source>
</evidence>
<dbReference type="InterPro" id="IPR013130">
    <property type="entry name" value="Fe3_Rdtase_TM_dom"/>
</dbReference>
<keyword evidence="4 9" id="KW-0812">Transmembrane</keyword>
<evidence type="ECO:0000256" key="1">
    <source>
        <dbReference type="ARBA" id="ARBA00004141"/>
    </source>
</evidence>
<feature type="transmembrane region" description="Helical" evidence="9">
    <location>
        <begin position="145"/>
        <end position="167"/>
    </location>
</feature>
<dbReference type="PANTHER" id="PTHR32361:SF12">
    <property type="entry name" value="PUTATIVE (AFU_ORTHOLOGUE AFUA_1G14340)-RELATED"/>
    <property type="match status" value="1"/>
</dbReference>
<dbReference type="InterPro" id="IPR017927">
    <property type="entry name" value="FAD-bd_FR_type"/>
</dbReference>
<dbReference type="PANTHER" id="PTHR32361">
    <property type="entry name" value="FERRIC/CUPRIC REDUCTASE TRANSMEMBRANE COMPONENT"/>
    <property type="match status" value="1"/>
</dbReference>
<evidence type="ECO:0000256" key="2">
    <source>
        <dbReference type="ARBA" id="ARBA00006278"/>
    </source>
</evidence>
<dbReference type="Gene3D" id="3.40.50.80">
    <property type="entry name" value="Nucleotide-binding domain of ferredoxin-NADP reductase (FNR) module"/>
    <property type="match status" value="1"/>
</dbReference>
<feature type="transmembrane region" description="Helical" evidence="9">
    <location>
        <begin position="62"/>
        <end position="86"/>
    </location>
</feature>
<accession>A0ABR1S373</accession>
<dbReference type="PROSITE" id="PS51384">
    <property type="entry name" value="FAD_FR"/>
    <property type="match status" value="1"/>
</dbReference>